<evidence type="ECO:0000256" key="10">
    <source>
        <dbReference type="ARBA" id="ARBA00023065"/>
    </source>
</evidence>
<sequence length="455" mass="48239">MQRRGMLRGALLFALPAIFENLMVTLVSMVDTAMVGVLGAQATAATALNASPNWLVNSAAMIVSGGATVLVARLWGAKDYERAGLCARQSLVWAILLGILLTLAAQCVAPYYPHWMQAEPGVAQEATAYMRIVSAAYIPHVIAITLYGAARAGGDLKTPMRISLGVNLLNVVGNFLLIYETRTLPLFGGIRIWGAGMGVRGAALSTAISMGLSGLAMLFLFSRRQDALKLTRRDSYSLRGGGRILRVGLPVATERVIIQIGQILFASIVSSLGTIPLSAHHLAVTAEGVCYNPAFGLSSAAMTSVGQSMGAKLLPRAQREGRTYLVLCLGVMLLVSAMMYGFAPWMIGVFTPDAQVVEMGAMALRIVALAEPLFGLSIVGTGILRSAGDASAPVWIGLFCMLAVRVPLAYLFVHGLGWGLAGAWIAMDIDLALRGLLTVGRFFSGRWKSRAEIPA</sequence>
<feature type="transmembrane region" description="Helical" evidence="13">
    <location>
        <begin position="418"/>
        <end position="440"/>
    </location>
</feature>
<evidence type="ECO:0000256" key="9">
    <source>
        <dbReference type="ARBA" id="ARBA00022989"/>
    </source>
</evidence>
<feature type="transmembrane region" description="Helical" evidence="13">
    <location>
        <begin position="199"/>
        <end position="221"/>
    </location>
</feature>
<evidence type="ECO:0000256" key="7">
    <source>
        <dbReference type="ARBA" id="ARBA00022475"/>
    </source>
</evidence>
<evidence type="ECO:0000256" key="12">
    <source>
        <dbReference type="ARBA" id="ARBA00031636"/>
    </source>
</evidence>
<dbReference type="GO" id="GO:0042910">
    <property type="term" value="F:xenobiotic transmembrane transporter activity"/>
    <property type="evidence" value="ECO:0007669"/>
    <property type="project" value="InterPro"/>
</dbReference>
<dbReference type="InterPro" id="IPR048279">
    <property type="entry name" value="MdtK-like"/>
</dbReference>
<name>A0A9D1IED3_9FIRM</name>
<comment type="subcellular location">
    <subcellularLocation>
        <location evidence="2">Cell membrane</location>
        <topology evidence="2">Multi-pass membrane protein</topology>
    </subcellularLocation>
</comment>
<keyword evidence="8 13" id="KW-0812">Transmembrane</keyword>
<organism evidence="14 15">
    <name type="scientific">Candidatus Pullichristensenella excrementigallinarum</name>
    <dbReference type="NCBI Taxonomy" id="2840907"/>
    <lineage>
        <taxon>Bacteria</taxon>
        <taxon>Bacillati</taxon>
        <taxon>Bacillota</taxon>
        <taxon>Clostridia</taxon>
        <taxon>Candidatus Pullichristensenella</taxon>
    </lineage>
</organism>
<protein>
    <recommendedName>
        <fullName evidence="4">Probable multidrug resistance protein NorM</fullName>
    </recommendedName>
    <alternativeName>
        <fullName evidence="12">Multidrug-efflux transporter</fullName>
    </alternativeName>
</protein>
<accession>A0A9D1IED3</accession>
<dbReference type="Proteomes" id="UP000824072">
    <property type="component" value="Unassembled WGS sequence"/>
</dbReference>
<keyword evidence="9 13" id="KW-1133">Transmembrane helix</keyword>
<keyword evidence="11 13" id="KW-0472">Membrane</keyword>
<comment type="similarity">
    <text evidence="3">Belongs to the multi antimicrobial extrusion (MATE) (TC 2.A.66.1) family.</text>
</comment>
<evidence type="ECO:0000256" key="13">
    <source>
        <dbReference type="SAM" id="Phobius"/>
    </source>
</evidence>
<comment type="function">
    <text evidence="1">Multidrug efflux pump.</text>
</comment>
<dbReference type="PIRSF" id="PIRSF006603">
    <property type="entry name" value="DinF"/>
    <property type="match status" value="1"/>
</dbReference>
<feature type="transmembrane region" description="Helical" evidence="13">
    <location>
        <begin position="162"/>
        <end position="179"/>
    </location>
</feature>
<reference evidence="14" key="1">
    <citation type="submission" date="2020-10" db="EMBL/GenBank/DDBJ databases">
        <authorList>
            <person name="Gilroy R."/>
        </authorList>
    </citation>
    <scope>NUCLEOTIDE SEQUENCE</scope>
    <source>
        <strain evidence="14">ChiHcec3-11533</strain>
    </source>
</reference>
<dbReference type="Pfam" id="PF01554">
    <property type="entry name" value="MatE"/>
    <property type="match status" value="2"/>
</dbReference>
<keyword evidence="7" id="KW-1003">Cell membrane</keyword>
<dbReference type="InterPro" id="IPR050222">
    <property type="entry name" value="MATE_MdtK"/>
</dbReference>
<evidence type="ECO:0000256" key="3">
    <source>
        <dbReference type="ARBA" id="ARBA00010199"/>
    </source>
</evidence>
<feature type="transmembrane region" description="Helical" evidence="13">
    <location>
        <begin position="359"/>
        <end position="380"/>
    </location>
</feature>
<keyword evidence="5" id="KW-0813">Transport</keyword>
<evidence type="ECO:0000256" key="2">
    <source>
        <dbReference type="ARBA" id="ARBA00004651"/>
    </source>
</evidence>
<feature type="transmembrane region" description="Helical" evidence="13">
    <location>
        <begin position="392"/>
        <end position="412"/>
    </location>
</feature>
<keyword evidence="6" id="KW-0050">Antiport</keyword>
<evidence type="ECO:0000256" key="11">
    <source>
        <dbReference type="ARBA" id="ARBA00023136"/>
    </source>
</evidence>
<comment type="caution">
    <text evidence="14">The sequence shown here is derived from an EMBL/GenBank/DDBJ whole genome shotgun (WGS) entry which is preliminary data.</text>
</comment>
<evidence type="ECO:0000313" key="15">
    <source>
        <dbReference type="Proteomes" id="UP000824072"/>
    </source>
</evidence>
<reference evidence="14" key="2">
    <citation type="journal article" date="2021" name="PeerJ">
        <title>Extensive microbial diversity within the chicken gut microbiome revealed by metagenomics and culture.</title>
        <authorList>
            <person name="Gilroy R."/>
            <person name="Ravi A."/>
            <person name="Getino M."/>
            <person name="Pursley I."/>
            <person name="Horton D.L."/>
            <person name="Alikhan N.F."/>
            <person name="Baker D."/>
            <person name="Gharbi K."/>
            <person name="Hall N."/>
            <person name="Watson M."/>
            <person name="Adriaenssens E.M."/>
            <person name="Foster-Nyarko E."/>
            <person name="Jarju S."/>
            <person name="Secka A."/>
            <person name="Antonio M."/>
            <person name="Oren A."/>
            <person name="Chaudhuri R.R."/>
            <person name="La Ragione R."/>
            <person name="Hildebrand F."/>
            <person name="Pallen M.J."/>
        </authorList>
    </citation>
    <scope>NUCLEOTIDE SEQUENCE</scope>
    <source>
        <strain evidence="14">ChiHcec3-11533</strain>
    </source>
</reference>
<feature type="transmembrane region" description="Helical" evidence="13">
    <location>
        <begin position="132"/>
        <end position="150"/>
    </location>
</feature>
<proteinExistence type="inferred from homology"/>
<evidence type="ECO:0000256" key="6">
    <source>
        <dbReference type="ARBA" id="ARBA00022449"/>
    </source>
</evidence>
<feature type="transmembrane region" description="Helical" evidence="13">
    <location>
        <begin position="53"/>
        <end position="71"/>
    </location>
</feature>
<dbReference type="PANTHER" id="PTHR43298:SF2">
    <property type="entry name" value="FMN_FAD EXPORTER YEEO-RELATED"/>
    <property type="match status" value="1"/>
</dbReference>
<evidence type="ECO:0000313" key="14">
    <source>
        <dbReference type="EMBL" id="HIU34444.1"/>
    </source>
</evidence>
<dbReference type="EMBL" id="DVMU01000178">
    <property type="protein sequence ID" value="HIU34444.1"/>
    <property type="molecule type" value="Genomic_DNA"/>
</dbReference>
<feature type="transmembrane region" description="Helical" evidence="13">
    <location>
        <begin position="324"/>
        <end position="347"/>
    </location>
</feature>
<evidence type="ECO:0000256" key="5">
    <source>
        <dbReference type="ARBA" id="ARBA00022448"/>
    </source>
</evidence>
<gene>
    <name evidence="14" type="ORF">IAB02_07775</name>
</gene>
<feature type="transmembrane region" description="Helical" evidence="13">
    <location>
        <begin position="91"/>
        <end position="112"/>
    </location>
</feature>
<dbReference type="AlphaFoldDB" id="A0A9D1IED3"/>
<dbReference type="NCBIfam" id="TIGR00797">
    <property type="entry name" value="matE"/>
    <property type="match status" value="1"/>
</dbReference>
<evidence type="ECO:0000256" key="4">
    <source>
        <dbReference type="ARBA" id="ARBA00020268"/>
    </source>
</evidence>
<dbReference type="GO" id="GO:0006811">
    <property type="term" value="P:monoatomic ion transport"/>
    <property type="evidence" value="ECO:0007669"/>
    <property type="project" value="UniProtKB-KW"/>
</dbReference>
<dbReference type="GO" id="GO:0005886">
    <property type="term" value="C:plasma membrane"/>
    <property type="evidence" value="ECO:0007669"/>
    <property type="project" value="UniProtKB-SubCell"/>
</dbReference>
<dbReference type="InterPro" id="IPR002528">
    <property type="entry name" value="MATE_fam"/>
</dbReference>
<evidence type="ECO:0000256" key="1">
    <source>
        <dbReference type="ARBA" id="ARBA00003408"/>
    </source>
</evidence>
<dbReference type="GO" id="GO:0015297">
    <property type="term" value="F:antiporter activity"/>
    <property type="evidence" value="ECO:0007669"/>
    <property type="project" value="UniProtKB-KW"/>
</dbReference>
<keyword evidence="10" id="KW-0406">Ion transport</keyword>
<dbReference type="CDD" id="cd13137">
    <property type="entry name" value="MATE_NorM_like"/>
    <property type="match status" value="1"/>
</dbReference>
<dbReference type="PANTHER" id="PTHR43298">
    <property type="entry name" value="MULTIDRUG RESISTANCE PROTEIN NORM-RELATED"/>
    <property type="match status" value="1"/>
</dbReference>
<evidence type="ECO:0000256" key="8">
    <source>
        <dbReference type="ARBA" id="ARBA00022692"/>
    </source>
</evidence>